<organism evidence="3 4">
    <name type="scientific">Paenibacillus alvei</name>
    <name type="common">Bacillus alvei</name>
    <dbReference type="NCBI Taxonomy" id="44250"/>
    <lineage>
        <taxon>Bacteria</taxon>
        <taxon>Bacillati</taxon>
        <taxon>Bacillota</taxon>
        <taxon>Bacilli</taxon>
        <taxon>Bacillales</taxon>
        <taxon>Paenibacillaceae</taxon>
        <taxon>Paenibacillus</taxon>
    </lineage>
</organism>
<dbReference type="EMBL" id="JAMDLY010000017">
    <property type="protein sequence ID" value="MCY9532067.1"/>
    <property type="molecule type" value="Genomic_DNA"/>
</dbReference>
<evidence type="ECO:0000313" key="2">
    <source>
        <dbReference type="EMBL" id="MCY9532067.1"/>
    </source>
</evidence>
<sequence>MSMSFEQYMRDMVQPMRDELTSIGCVELRTPEEVEEKLATAKGTALVVVNSVCGCAAGLCRPGVRKSLENDATPDHLFTVFAGQDKEATAKAREYFAPYPPSSPSIALMKDGELVHFIERHQVENRSAEEIAADLTAAYDKFCR</sequence>
<dbReference type="GO" id="GO:0016853">
    <property type="term" value="F:isomerase activity"/>
    <property type="evidence" value="ECO:0007669"/>
    <property type="project" value="UniProtKB-KW"/>
</dbReference>
<dbReference type="Proteomes" id="UP001527090">
    <property type="component" value="Unassembled WGS sequence"/>
</dbReference>
<dbReference type="Proteomes" id="UP000304148">
    <property type="component" value="Chromosome"/>
</dbReference>
<name>A0A383RKA6_PAEAL</name>
<dbReference type="PANTHER" id="PTHR40052:SF2">
    <property type="entry name" value="BACILLIREDOXIN BRXA"/>
    <property type="match status" value="1"/>
</dbReference>
<keyword evidence="5" id="KW-1185">Reference proteome</keyword>
<evidence type="ECO:0000256" key="1">
    <source>
        <dbReference type="ARBA" id="ARBA00038305"/>
    </source>
</evidence>
<dbReference type="Gene3D" id="3.40.30.10">
    <property type="entry name" value="Glutaredoxin"/>
    <property type="match status" value="1"/>
</dbReference>
<reference evidence="3" key="1">
    <citation type="submission" date="2018-08" db="EMBL/GenBank/DDBJ databases">
        <authorList>
            <person name="Ferrada E.E."/>
            <person name="Latorre B.A."/>
        </authorList>
    </citation>
    <scope>NUCLEOTIDE SEQUENCE</scope>
    <source>
        <strain evidence="3">Paenibacillus B-LR1</strain>
    </source>
</reference>
<protein>
    <submittedName>
        <fullName evidence="2">BrxA/BrxB family bacilliredoxin</fullName>
    </submittedName>
    <submittedName>
        <fullName evidence="3">Protein disulfide isomerase bacilliredoxin A (De-bacillithiolation)</fullName>
    </submittedName>
</protein>
<accession>A0A383RKA6</accession>
<proteinExistence type="inferred from homology"/>
<dbReference type="EMBL" id="LS992241">
    <property type="protein sequence ID" value="SYX87457.1"/>
    <property type="molecule type" value="Genomic_DNA"/>
</dbReference>
<dbReference type="PANTHER" id="PTHR40052">
    <property type="entry name" value="UPF0403 PROTEIN YQIW-RELATED"/>
    <property type="match status" value="1"/>
</dbReference>
<dbReference type="AlphaFoldDB" id="A0A383RKA6"/>
<keyword evidence="3" id="KW-0413">Isomerase</keyword>
<dbReference type="Gene3D" id="6.10.250.2150">
    <property type="match status" value="1"/>
</dbReference>
<comment type="similarity">
    <text evidence="1">Belongs to the bacilliredoxin family.</text>
</comment>
<dbReference type="Pfam" id="PF06491">
    <property type="entry name" value="Disulph_isomer"/>
    <property type="match status" value="1"/>
</dbReference>
<dbReference type="NCBIfam" id="TIGR04191">
    <property type="entry name" value="YphP_YqiW"/>
    <property type="match status" value="1"/>
</dbReference>
<evidence type="ECO:0000313" key="3">
    <source>
        <dbReference type="EMBL" id="SYX87457.1"/>
    </source>
</evidence>
<evidence type="ECO:0000313" key="5">
    <source>
        <dbReference type="Proteomes" id="UP001527090"/>
    </source>
</evidence>
<reference evidence="4" key="2">
    <citation type="submission" date="2018-08" db="EMBL/GenBank/DDBJ databases">
        <authorList>
            <person name="Chevrot R."/>
        </authorList>
    </citation>
    <scope>NUCLEOTIDE SEQUENCE [LARGE SCALE GENOMIC DNA]</scope>
</reference>
<dbReference type="RefSeq" id="WP_021256168.1">
    <property type="nucleotide sequence ID" value="NZ_JAMDLY010000017.1"/>
</dbReference>
<reference evidence="2 5" key="3">
    <citation type="submission" date="2022-05" db="EMBL/GenBank/DDBJ databases">
        <title>Genome Sequencing of Bee-Associated Microbes.</title>
        <authorList>
            <person name="Dunlap C."/>
        </authorList>
    </citation>
    <scope>NUCLEOTIDE SEQUENCE [LARGE SCALE GENOMIC DNA]</scope>
    <source>
        <strain evidence="2 5">NRRL NRS-750</strain>
    </source>
</reference>
<dbReference type="InterPro" id="IPR009474">
    <property type="entry name" value="BrxB/BrxA"/>
</dbReference>
<gene>
    <name evidence="3" type="primary">brxA</name>
    <name evidence="2" type="ORF">M5X04_22415</name>
    <name evidence="3" type="ORF">PBLR_15887</name>
</gene>
<evidence type="ECO:0000313" key="4">
    <source>
        <dbReference type="Proteomes" id="UP000304148"/>
    </source>
</evidence>